<dbReference type="SUPFAM" id="SSF52833">
    <property type="entry name" value="Thioredoxin-like"/>
    <property type="match status" value="1"/>
</dbReference>
<dbReference type="EMBL" id="MN740297">
    <property type="protein sequence ID" value="QHT98895.1"/>
    <property type="molecule type" value="Genomic_DNA"/>
</dbReference>
<evidence type="ECO:0000313" key="2">
    <source>
        <dbReference type="EMBL" id="QHT98895.1"/>
    </source>
</evidence>
<accession>A0A6C0J2J9</accession>
<protein>
    <recommendedName>
        <fullName evidence="1">Glutaredoxin domain-containing protein</fullName>
    </recommendedName>
</protein>
<dbReference type="AlphaFoldDB" id="A0A6C0J2J9"/>
<name>A0A6C0J2J9_9ZZZZ</name>
<dbReference type="InterPro" id="IPR036249">
    <property type="entry name" value="Thioredoxin-like_sf"/>
</dbReference>
<evidence type="ECO:0000259" key="1">
    <source>
        <dbReference type="Pfam" id="PF00462"/>
    </source>
</evidence>
<feature type="domain" description="Glutaredoxin" evidence="1">
    <location>
        <begin position="29"/>
        <end position="93"/>
    </location>
</feature>
<dbReference type="Gene3D" id="3.40.30.10">
    <property type="entry name" value="Glutaredoxin"/>
    <property type="match status" value="1"/>
</dbReference>
<dbReference type="InterPro" id="IPR014025">
    <property type="entry name" value="Glutaredoxin_subgr"/>
</dbReference>
<dbReference type="InterPro" id="IPR002109">
    <property type="entry name" value="Glutaredoxin"/>
</dbReference>
<dbReference type="Pfam" id="PF00462">
    <property type="entry name" value="Glutaredoxin"/>
    <property type="match status" value="1"/>
</dbReference>
<dbReference type="PROSITE" id="PS51354">
    <property type="entry name" value="GLUTAREDOXIN_2"/>
    <property type="match status" value="1"/>
</dbReference>
<dbReference type="CDD" id="cd02066">
    <property type="entry name" value="GRX_family"/>
    <property type="match status" value="1"/>
</dbReference>
<dbReference type="PRINTS" id="PR00160">
    <property type="entry name" value="GLUTAREDOXIN"/>
</dbReference>
<proteinExistence type="predicted"/>
<sequence length="106" mass="12388">MMIPSNIETKFATTPLNLKYMRPLEKGYTVYSKSNCLYCDKAKKLLENVVEKKLINCDDIIKEDLEGYFEYIKYIANTEYRFVPAVFKDGVFIGGYDKLVQEFNKS</sequence>
<organism evidence="2">
    <name type="scientific">viral metagenome</name>
    <dbReference type="NCBI Taxonomy" id="1070528"/>
    <lineage>
        <taxon>unclassified sequences</taxon>
        <taxon>metagenomes</taxon>
        <taxon>organismal metagenomes</taxon>
    </lineage>
</organism>
<reference evidence="2" key="1">
    <citation type="journal article" date="2020" name="Nature">
        <title>Giant virus diversity and host interactions through global metagenomics.</title>
        <authorList>
            <person name="Schulz F."/>
            <person name="Roux S."/>
            <person name="Paez-Espino D."/>
            <person name="Jungbluth S."/>
            <person name="Walsh D.A."/>
            <person name="Denef V.J."/>
            <person name="McMahon K.D."/>
            <person name="Konstantinidis K.T."/>
            <person name="Eloe-Fadrosh E.A."/>
            <person name="Kyrpides N.C."/>
            <person name="Woyke T."/>
        </authorList>
    </citation>
    <scope>NUCLEOTIDE SEQUENCE</scope>
    <source>
        <strain evidence="2">GVMAG-M-3300025695-21</strain>
    </source>
</reference>